<dbReference type="InterPro" id="IPR036890">
    <property type="entry name" value="HATPase_C_sf"/>
</dbReference>
<evidence type="ECO:0000256" key="1">
    <source>
        <dbReference type="SAM" id="Phobius"/>
    </source>
</evidence>
<dbReference type="Gene3D" id="3.30.565.10">
    <property type="entry name" value="Histidine kinase-like ATPase, C-terminal domain"/>
    <property type="match status" value="1"/>
</dbReference>
<dbReference type="GO" id="GO:0016020">
    <property type="term" value="C:membrane"/>
    <property type="evidence" value="ECO:0007669"/>
    <property type="project" value="InterPro"/>
</dbReference>
<feature type="transmembrane region" description="Helical" evidence="1">
    <location>
        <begin position="12"/>
        <end position="29"/>
    </location>
</feature>
<feature type="domain" description="Signal transduction histidine kinase internal region" evidence="2">
    <location>
        <begin position="155"/>
        <end position="232"/>
    </location>
</feature>
<keyword evidence="1" id="KW-0472">Membrane</keyword>
<sequence>MRFSKLFNKKLLMYVVFWAVSFYAGLEVFSRTGDIRTIDVIYTFLFHVPFVIIVSLHAFLLIPNYLAKSRFWLYGLTLIVLLGMAYPAYNFSFLLLSDWLFPGYYLVGVYGFIEVTGFAVLYLILSSTLEFGRSWFEVLRSRNKIAELESEKRVSELKALRAQVNPHFLFNSLNTIYSEALKKSDKAPALILKLSDMLRYVVDKMDQEQVLLEEEIEYLTHFVDLHKERLNEPDKVHFSTEGDFSGRKIAPLLLIIFVENCFKHADLTDEEALISIQIKQEAKGLILHCKNTVYEKGNKEEKTSGTGLQNAKRRLDLAYGGSYSLDINQQENLYELTLKLGTG</sequence>
<dbReference type="AlphaFoldDB" id="A0A9X2L2M1"/>
<keyword evidence="3" id="KW-0808">Transferase</keyword>
<name>A0A9X2L2M1_9BACT</name>
<organism evidence="3 4">
    <name type="scientific">Gracilimonas sediminicola</name>
    <dbReference type="NCBI Taxonomy" id="2952158"/>
    <lineage>
        <taxon>Bacteria</taxon>
        <taxon>Pseudomonadati</taxon>
        <taxon>Balneolota</taxon>
        <taxon>Balneolia</taxon>
        <taxon>Balneolales</taxon>
        <taxon>Balneolaceae</taxon>
        <taxon>Gracilimonas</taxon>
    </lineage>
</organism>
<keyword evidence="1" id="KW-0812">Transmembrane</keyword>
<accession>A0A9X2L2M1</accession>
<dbReference type="InterPro" id="IPR010559">
    <property type="entry name" value="Sig_transdc_His_kin_internal"/>
</dbReference>
<keyword evidence="1" id="KW-1133">Transmembrane helix</keyword>
<dbReference type="InterPro" id="IPR050640">
    <property type="entry name" value="Bact_2-comp_sensor_kinase"/>
</dbReference>
<comment type="caution">
    <text evidence="3">The sequence shown here is derived from an EMBL/GenBank/DDBJ whole genome shotgun (WGS) entry which is preliminary data.</text>
</comment>
<dbReference type="Pfam" id="PF06580">
    <property type="entry name" value="His_kinase"/>
    <property type="match status" value="1"/>
</dbReference>
<feature type="transmembrane region" description="Helical" evidence="1">
    <location>
        <begin position="41"/>
        <end position="62"/>
    </location>
</feature>
<dbReference type="EMBL" id="JANDBC010000001">
    <property type="protein sequence ID" value="MCP9291201.1"/>
    <property type="molecule type" value="Genomic_DNA"/>
</dbReference>
<dbReference type="RefSeq" id="WP_255133932.1">
    <property type="nucleotide sequence ID" value="NZ_JANDBC010000001.1"/>
</dbReference>
<evidence type="ECO:0000313" key="4">
    <source>
        <dbReference type="Proteomes" id="UP001139125"/>
    </source>
</evidence>
<protein>
    <submittedName>
        <fullName evidence="3">Histidine kinase</fullName>
    </submittedName>
</protein>
<dbReference type="PANTHER" id="PTHR34220:SF7">
    <property type="entry name" value="SENSOR HISTIDINE KINASE YPDA"/>
    <property type="match status" value="1"/>
</dbReference>
<dbReference type="GO" id="GO:0000155">
    <property type="term" value="F:phosphorelay sensor kinase activity"/>
    <property type="evidence" value="ECO:0007669"/>
    <property type="project" value="InterPro"/>
</dbReference>
<keyword evidence="4" id="KW-1185">Reference proteome</keyword>
<dbReference type="PANTHER" id="PTHR34220">
    <property type="entry name" value="SENSOR HISTIDINE KINASE YPDA"/>
    <property type="match status" value="1"/>
</dbReference>
<evidence type="ECO:0000313" key="3">
    <source>
        <dbReference type="EMBL" id="MCP9291201.1"/>
    </source>
</evidence>
<proteinExistence type="predicted"/>
<evidence type="ECO:0000259" key="2">
    <source>
        <dbReference type="Pfam" id="PF06580"/>
    </source>
</evidence>
<feature type="transmembrane region" description="Helical" evidence="1">
    <location>
        <begin position="101"/>
        <end position="125"/>
    </location>
</feature>
<feature type="transmembrane region" description="Helical" evidence="1">
    <location>
        <begin position="71"/>
        <end position="89"/>
    </location>
</feature>
<reference evidence="3" key="1">
    <citation type="submission" date="2022-06" db="EMBL/GenBank/DDBJ databases">
        <title>Gracilimonas sp. CAU 1638 isolated from sea sediment.</title>
        <authorList>
            <person name="Kim W."/>
        </authorList>
    </citation>
    <scope>NUCLEOTIDE SEQUENCE</scope>
    <source>
        <strain evidence="3">CAU 1638</strain>
    </source>
</reference>
<dbReference type="Proteomes" id="UP001139125">
    <property type="component" value="Unassembled WGS sequence"/>
</dbReference>
<keyword evidence="3" id="KW-0418">Kinase</keyword>
<gene>
    <name evidence="3" type="ORF">NM125_06365</name>
</gene>